<keyword evidence="3" id="KW-0694">RNA-binding</keyword>
<gene>
    <name evidence="6" type="ORF">J1N35_015983</name>
</gene>
<dbReference type="OrthoDB" id="439808at2759"/>
<keyword evidence="7" id="KW-1185">Reference proteome</keyword>
<protein>
    <recommendedName>
        <fullName evidence="8">RRM domain-containing protein</fullName>
    </recommendedName>
</protein>
<evidence type="ECO:0000256" key="1">
    <source>
        <dbReference type="ARBA" id="ARBA00004123"/>
    </source>
</evidence>
<evidence type="ECO:0000256" key="5">
    <source>
        <dbReference type="SAM" id="MobiDB-lite"/>
    </source>
</evidence>
<evidence type="ECO:0008006" key="8">
    <source>
        <dbReference type="Google" id="ProtNLM"/>
    </source>
</evidence>
<reference evidence="6 7" key="1">
    <citation type="journal article" date="2021" name="Plant Biotechnol. J.">
        <title>Multi-omics assisted identification of the key and species-specific regulatory components of drought-tolerant mechanisms in Gossypium stocksii.</title>
        <authorList>
            <person name="Yu D."/>
            <person name="Ke L."/>
            <person name="Zhang D."/>
            <person name="Wu Y."/>
            <person name="Sun Y."/>
            <person name="Mei J."/>
            <person name="Sun J."/>
            <person name="Sun Y."/>
        </authorList>
    </citation>
    <scope>NUCLEOTIDE SEQUENCE [LARGE SCALE GENOMIC DNA]</scope>
    <source>
        <strain evidence="7">cv. E1</strain>
        <tissue evidence="6">Leaf</tissue>
    </source>
</reference>
<organism evidence="6 7">
    <name type="scientific">Gossypium stocksii</name>
    <dbReference type="NCBI Taxonomy" id="47602"/>
    <lineage>
        <taxon>Eukaryota</taxon>
        <taxon>Viridiplantae</taxon>
        <taxon>Streptophyta</taxon>
        <taxon>Embryophyta</taxon>
        <taxon>Tracheophyta</taxon>
        <taxon>Spermatophyta</taxon>
        <taxon>Magnoliopsida</taxon>
        <taxon>eudicotyledons</taxon>
        <taxon>Gunneridae</taxon>
        <taxon>Pentapetalae</taxon>
        <taxon>rosids</taxon>
        <taxon>malvids</taxon>
        <taxon>Malvales</taxon>
        <taxon>Malvaceae</taxon>
        <taxon>Malvoideae</taxon>
        <taxon>Gossypium</taxon>
    </lineage>
</organism>
<sequence>MHRAPLEQWWSKATQDDAVETKNDTDGFTSTVDEHEKPVQPRKVAALCADLADKENCSEKQRVTRTVIFGGLRNTEMAEAVHRCAKESGMVCAVTYPLPKEELDQHGLAQDGCKMDASAVLFTSVKSAHVAVAKLHQKEIQGGIVWARQLGGVGAKTQKWKLIIRNLPFKAKLNEIKDMFSAAGFVWDVFFPHNSEKGYLRVLLLSNSHVNRMQKMPFKSSMGKCLAKDL</sequence>
<dbReference type="Gene3D" id="3.30.70.330">
    <property type="match status" value="1"/>
</dbReference>
<dbReference type="SUPFAM" id="SSF54928">
    <property type="entry name" value="RNA-binding domain, RBD"/>
    <property type="match status" value="1"/>
</dbReference>
<evidence type="ECO:0000313" key="6">
    <source>
        <dbReference type="EMBL" id="KAH1099062.1"/>
    </source>
</evidence>
<evidence type="ECO:0000256" key="2">
    <source>
        <dbReference type="ARBA" id="ARBA00022737"/>
    </source>
</evidence>
<evidence type="ECO:0000256" key="4">
    <source>
        <dbReference type="ARBA" id="ARBA00023242"/>
    </source>
</evidence>
<dbReference type="EMBL" id="JAIQCV010000005">
    <property type="protein sequence ID" value="KAH1099062.1"/>
    <property type="molecule type" value="Genomic_DNA"/>
</dbReference>
<dbReference type="GO" id="GO:0003729">
    <property type="term" value="F:mRNA binding"/>
    <property type="evidence" value="ECO:0007669"/>
    <property type="project" value="TreeGrafter"/>
</dbReference>
<dbReference type="PANTHER" id="PTHR48039:SF5">
    <property type="entry name" value="RNA-BINDING PROTEIN 28"/>
    <property type="match status" value="1"/>
</dbReference>
<dbReference type="InterPro" id="IPR035979">
    <property type="entry name" value="RBD_domain_sf"/>
</dbReference>
<proteinExistence type="predicted"/>
<keyword evidence="2" id="KW-0677">Repeat</keyword>
<feature type="region of interest" description="Disordered" evidence="5">
    <location>
        <begin position="1"/>
        <end position="33"/>
    </location>
</feature>
<dbReference type="GO" id="GO:0005634">
    <property type="term" value="C:nucleus"/>
    <property type="evidence" value="ECO:0007669"/>
    <property type="project" value="UniProtKB-SubCell"/>
</dbReference>
<dbReference type="AlphaFoldDB" id="A0A9D3VXD4"/>
<evidence type="ECO:0000256" key="3">
    <source>
        <dbReference type="ARBA" id="ARBA00022884"/>
    </source>
</evidence>
<dbReference type="InterPro" id="IPR012677">
    <property type="entry name" value="Nucleotide-bd_a/b_plait_sf"/>
</dbReference>
<accession>A0A9D3VXD4</accession>
<comment type="subcellular location">
    <subcellularLocation>
        <location evidence="1">Nucleus</location>
    </subcellularLocation>
</comment>
<dbReference type="PANTHER" id="PTHR48039">
    <property type="entry name" value="RNA-BINDING MOTIF PROTEIN 14B"/>
    <property type="match status" value="1"/>
</dbReference>
<evidence type="ECO:0000313" key="7">
    <source>
        <dbReference type="Proteomes" id="UP000828251"/>
    </source>
</evidence>
<keyword evidence="4" id="KW-0539">Nucleus</keyword>
<dbReference type="InterPro" id="IPR051945">
    <property type="entry name" value="RRM_MRD1_RNA_proc_ribogen"/>
</dbReference>
<comment type="caution">
    <text evidence="6">The sequence shown here is derived from an EMBL/GenBank/DDBJ whole genome shotgun (WGS) entry which is preliminary data.</text>
</comment>
<dbReference type="Proteomes" id="UP000828251">
    <property type="component" value="Unassembled WGS sequence"/>
</dbReference>
<name>A0A9D3VXD4_9ROSI</name>